<protein>
    <submittedName>
        <fullName evidence="2">Uncharacterized protein</fullName>
    </submittedName>
</protein>
<gene>
    <name evidence="2" type="ORF">VNO80_21660</name>
</gene>
<comment type="caution">
    <text evidence="2">The sequence shown here is derived from an EMBL/GenBank/DDBJ whole genome shotgun (WGS) entry which is preliminary data.</text>
</comment>
<evidence type="ECO:0000256" key="1">
    <source>
        <dbReference type="SAM" id="MobiDB-lite"/>
    </source>
</evidence>
<keyword evidence="3" id="KW-1185">Reference proteome</keyword>
<accession>A0AAN9QXX5</accession>
<dbReference type="EMBL" id="JAYMYR010000008">
    <property type="protein sequence ID" value="KAK7347133.1"/>
    <property type="molecule type" value="Genomic_DNA"/>
</dbReference>
<evidence type="ECO:0000313" key="3">
    <source>
        <dbReference type="Proteomes" id="UP001374584"/>
    </source>
</evidence>
<reference evidence="2 3" key="1">
    <citation type="submission" date="2024-01" db="EMBL/GenBank/DDBJ databases">
        <title>The genomes of 5 underutilized Papilionoideae crops provide insights into root nodulation and disease resistanc.</title>
        <authorList>
            <person name="Jiang F."/>
        </authorList>
    </citation>
    <scope>NUCLEOTIDE SEQUENCE [LARGE SCALE GENOMIC DNA]</scope>
    <source>
        <strain evidence="2">JINMINGXINNONG_FW02</strain>
        <tissue evidence="2">Leaves</tissue>
    </source>
</reference>
<dbReference type="AlphaFoldDB" id="A0AAN9QXX5"/>
<organism evidence="2 3">
    <name type="scientific">Phaseolus coccineus</name>
    <name type="common">Scarlet runner bean</name>
    <name type="synonym">Phaseolus multiflorus</name>
    <dbReference type="NCBI Taxonomy" id="3886"/>
    <lineage>
        <taxon>Eukaryota</taxon>
        <taxon>Viridiplantae</taxon>
        <taxon>Streptophyta</taxon>
        <taxon>Embryophyta</taxon>
        <taxon>Tracheophyta</taxon>
        <taxon>Spermatophyta</taxon>
        <taxon>Magnoliopsida</taxon>
        <taxon>eudicotyledons</taxon>
        <taxon>Gunneridae</taxon>
        <taxon>Pentapetalae</taxon>
        <taxon>rosids</taxon>
        <taxon>fabids</taxon>
        <taxon>Fabales</taxon>
        <taxon>Fabaceae</taxon>
        <taxon>Papilionoideae</taxon>
        <taxon>50 kb inversion clade</taxon>
        <taxon>NPAAA clade</taxon>
        <taxon>indigoferoid/millettioid clade</taxon>
        <taxon>Phaseoleae</taxon>
        <taxon>Phaseolus</taxon>
    </lineage>
</organism>
<evidence type="ECO:0000313" key="2">
    <source>
        <dbReference type="EMBL" id="KAK7347133.1"/>
    </source>
</evidence>
<name>A0AAN9QXX5_PHACN</name>
<feature type="compositionally biased region" description="Basic residues" evidence="1">
    <location>
        <begin position="36"/>
        <end position="49"/>
    </location>
</feature>
<dbReference type="Proteomes" id="UP001374584">
    <property type="component" value="Unassembled WGS sequence"/>
</dbReference>
<proteinExistence type="predicted"/>
<sequence length="83" mass="9480">MRMGEVTFECLTLKVRDSKWGKKEFGPSLVREKNGNRGKGRVNKVKNRGKRIESQSHQVAWPGIIISINRLFALNKSELLLSL</sequence>
<feature type="region of interest" description="Disordered" evidence="1">
    <location>
        <begin position="27"/>
        <end position="49"/>
    </location>
</feature>